<protein>
    <recommendedName>
        <fullName evidence="4">YcxB-like protein</fullName>
    </recommendedName>
</protein>
<evidence type="ECO:0000256" key="1">
    <source>
        <dbReference type="SAM" id="Phobius"/>
    </source>
</evidence>
<keyword evidence="1" id="KW-1133">Transmembrane helix</keyword>
<keyword evidence="3" id="KW-1185">Reference proteome</keyword>
<dbReference type="Proteomes" id="UP000618240">
    <property type="component" value="Unassembled WGS sequence"/>
</dbReference>
<proteinExistence type="predicted"/>
<name>A0ABS8A981_9FLAO</name>
<dbReference type="EMBL" id="JAERSE020000005">
    <property type="protein sequence ID" value="MCA6069185.1"/>
    <property type="molecule type" value="Genomic_DNA"/>
</dbReference>
<accession>A0ABS8A981</accession>
<comment type="caution">
    <text evidence="2">The sequence shown here is derived from an EMBL/GenBank/DDBJ whole genome shotgun (WGS) entry which is preliminary data.</text>
</comment>
<dbReference type="RefSeq" id="WP_225690370.1">
    <property type="nucleotide sequence ID" value="NZ_JAERSE020000005.1"/>
</dbReference>
<organism evidence="2 3">
    <name type="scientific">Chryseobacterium tagetis</name>
    <dbReference type="NCBI Taxonomy" id="2801334"/>
    <lineage>
        <taxon>Bacteria</taxon>
        <taxon>Pseudomonadati</taxon>
        <taxon>Bacteroidota</taxon>
        <taxon>Flavobacteriia</taxon>
        <taxon>Flavobacteriales</taxon>
        <taxon>Weeksellaceae</taxon>
        <taxon>Chryseobacterium group</taxon>
        <taxon>Chryseobacterium</taxon>
    </lineage>
</organism>
<evidence type="ECO:0008006" key="4">
    <source>
        <dbReference type="Google" id="ProtNLM"/>
    </source>
</evidence>
<evidence type="ECO:0000313" key="2">
    <source>
        <dbReference type="EMBL" id="MCA6069185.1"/>
    </source>
</evidence>
<evidence type="ECO:0000313" key="3">
    <source>
        <dbReference type="Proteomes" id="UP000618240"/>
    </source>
</evidence>
<sequence length="166" mass="19513">MSIKDKLKVEITPDSISLQPHLMQASNLLWDAAGIIAMLMGWLLFQEKLGKGALIFFQIIIASLLIHLLARLLYCIHFRYIFDMYTRSVYRKNLFGKRRRLMSFDEAVIFTKYESNDWHYSLGIRKKQFLKNYQISPDFSSGINSLKRSEEYEKEVLAPILELLEL</sequence>
<feature type="transmembrane region" description="Helical" evidence="1">
    <location>
        <begin position="28"/>
        <end position="45"/>
    </location>
</feature>
<keyword evidence="1" id="KW-0812">Transmembrane</keyword>
<feature type="transmembrane region" description="Helical" evidence="1">
    <location>
        <begin position="52"/>
        <end position="74"/>
    </location>
</feature>
<reference evidence="2 3" key="1">
    <citation type="submission" date="2021-09" db="EMBL/GenBank/DDBJ databases">
        <title>Genome sequencing and assembly of Chryseobacterium sp. RG1.</title>
        <authorList>
            <person name="Chhetri G."/>
        </authorList>
    </citation>
    <scope>NUCLEOTIDE SEQUENCE [LARGE SCALE GENOMIC DNA]</scope>
    <source>
        <strain evidence="2 3">RG1</strain>
    </source>
</reference>
<keyword evidence="1" id="KW-0472">Membrane</keyword>
<gene>
    <name evidence="2" type="ORF">JI747_018615</name>
</gene>